<comment type="similarity">
    <text evidence="1">Belongs to the type-B carboxylesterase/lipase family.</text>
</comment>
<keyword evidence="2 5" id="KW-0378">Hydrolase</keyword>
<dbReference type="Gene3D" id="3.40.50.1820">
    <property type="entry name" value="alpha/beta hydrolase"/>
    <property type="match status" value="1"/>
</dbReference>
<protein>
    <submittedName>
        <fullName evidence="5">Alpha/Beta hydrolase protein</fullName>
    </submittedName>
</protein>
<dbReference type="SUPFAM" id="SSF53474">
    <property type="entry name" value="alpha/beta-Hydrolases"/>
    <property type="match status" value="1"/>
</dbReference>
<dbReference type="Proteomes" id="UP001610446">
    <property type="component" value="Unassembled WGS sequence"/>
</dbReference>
<dbReference type="InterPro" id="IPR002018">
    <property type="entry name" value="CarbesteraseB"/>
</dbReference>
<dbReference type="PANTHER" id="PTHR43142">
    <property type="entry name" value="CARBOXYLIC ESTER HYDROLASE"/>
    <property type="match status" value="1"/>
</dbReference>
<feature type="domain" description="Carboxylesterase type B" evidence="4">
    <location>
        <begin position="51"/>
        <end position="522"/>
    </location>
</feature>
<feature type="chain" id="PRO_5046342988" evidence="3">
    <location>
        <begin position="22"/>
        <end position="607"/>
    </location>
</feature>
<dbReference type="PANTHER" id="PTHR43142:SF1">
    <property type="entry name" value="CARBOXYLIC ESTER HYDROLASE"/>
    <property type="match status" value="1"/>
</dbReference>
<dbReference type="Pfam" id="PF00135">
    <property type="entry name" value="COesterase"/>
    <property type="match status" value="1"/>
</dbReference>
<proteinExistence type="inferred from homology"/>
<comment type="caution">
    <text evidence="5">The sequence shown here is derived from an EMBL/GenBank/DDBJ whole genome shotgun (WGS) entry which is preliminary data.</text>
</comment>
<evidence type="ECO:0000259" key="4">
    <source>
        <dbReference type="Pfam" id="PF00135"/>
    </source>
</evidence>
<keyword evidence="3" id="KW-0732">Signal</keyword>
<dbReference type="InterPro" id="IPR029058">
    <property type="entry name" value="AB_hydrolase_fold"/>
</dbReference>
<evidence type="ECO:0000256" key="1">
    <source>
        <dbReference type="ARBA" id="ARBA00005964"/>
    </source>
</evidence>
<dbReference type="GO" id="GO:0016787">
    <property type="term" value="F:hydrolase activity"/>
    <property type="evidence" value="ECO:0007669"/>
    <property type="project" value="UniProtKB-KW"/>
</dbReference>
<evidence type="ECO:0000256" key="3">
    <source>
        <dbReference type="SAM" id="SignalP"/>
    </source>
</evidence>
<evidence type="ECO:0000256" key="2">
    <source>
        <dbReference type="ARBA" id="ARBA00022801"/>
    </source>
</evidence>
<sequence length="607" mass="67327">MAARLVASGIALLLVFVAVYFQEPLNDFLDPRPTVVDSTRDITYIGSRSFANIEHFQNIFYAEEPTGKRRFAPPVPIQHARGSIIDATQSGAWCPQGTGDILPFTSRIINISENCLSLRIARPKGIEKDAKLPVVVWLHGGGHALGSGSDTLYEPDGLVEQASADRMPLIYVAINYRLGLFGFATSKTLIERKETNAGLRDQRAALNWVRENIEAFGGDPDRVTAIGQSVGSSDIGLQLLAFGGAEGAPFQQAIMMSAGPGVNFNSQPDMVTSNTATIANQVSCVKDGDDQSLKTLECLREVPFEALTNLSVAASRAARPPFGEGFFYPTIDNDFLQDRPSQLMRTGKFAKGIPIIASWVANEGAWYVPPSTSTDEEALGSFGLWLSNLSEDTKRKLLELYPLEDFDHMVRPDYDGPISPQYYRAAQMSRDIWFTCTALEFTWRYVRNGPGKPSQVRLYEFNETMYTPVFRAMGVPMWRVAHLSDIPYLFNNKHLGRGTENSERHLALAQDFSRTIIEFVSSICIGESDSALGSWRPAYAGATAEQEWFDEISIQLFGGPHSSETVTISKYGEMSAKTAAEKAIYWEKLFNRCEFICGEQMREEAWV</sequence>
<name>A0ABR4KSZ6_9EURO</name>
<keyword evidence="6" id="KW-1185">Reference proteome</keyword>
<evidence type="ECO:0000313" key="5">
    <source>
        <dbReference type="EMBL" id="KAL2855411.1"/>
    </source>
</evidence>
<evidence type="ECO:0000313" key="6">
    <source>
        <dbReference type="Proteomes" id="UP001610446"/>
    </source>
</evidence>
<organism evidence="5 6">
    <name type="scientific">Aspergillus pseudoustus</name>
    <dbReference type="NCBI Taxonomy" id="1810923"/>
    <lineage>
        <taxon>Eukaryota</taxon>
        <taxon>Fungi</taxon>
        <taxon>Dikarya</taxon>
        <taxon>Ascomycota</taxon>
        <taxon>Pezizomycotina</taxon>
        <taxon>Eurotiomycetes</taxon>
        <taxon>Eurotiomycetidae</taxon>
        <taxon>Eurotiales</taxon>
        <taxon>Aspergillaceae</taxon>
        <taxon>Aspergillus</taxon>
        <taxon>Aspergillus subgen. Nidulantes</taxon>
    </lineage>
</organism>
<accession>A0ABR4KSZ6</accession>
<dbReference type="EMBL" id="JBFXLU010000010">
    <property type="protein sequence ID" value="KAL2855411.1"/>
    <property type="molecule type" value="Genomic_DNA"/>
</dbReference>
<feature type="signal peptide" evidence="3">
    <location>
        <begin position="1"/>
        <end position="21"/>
    </location>
</feature>
<gene>
    <name evidence="5" type="ORF">BJY01DRAFT_204105</name>
</gene>
<reference evidence="5 6" key="1">
    <citation type="submission" date="2024-07" db="EMBL/GenBank/DDBJ databases">
        <title>Section-level genome sequencing and comparative genomics of Aspergillus sections Usti and Cavernicolus.</title>
        <authorList>
            <consortium name="Lawrence Berkeley National Laboratory"/>
            <person name="Nybo J.L."/>
            <person name="Vesth T.C."/>
            <person name="Theobald S."/>
            <person name="Frisvad J.C."/>
            <person name="Larsen T.O."/>
            <person name="Kjaerboelling I."/>
            <person name="Rothschild-Mancinelli K."/>
            <person name="Lyhne E.K."/>
            <person name="Kogle M.E."/>
            <person name="Barry K."/>
            <person name="Clum A."/>
            <person name="Na H."/>
            <person name="Ledsgaard L."/>
            <person name="Lin J."/>
            <person name="Lipzen A."/>
            <person name="Kuo A."/>
            <person name="Riley R."/>
            <person name="Mondo S."/>
            <person name="Labutti K."/>
            <person name="Haridas S."/>
            <person name="Pangalinan J."/>
            <person name="Salamov A.A."/>
            <person name="Simmons B.A."/>
            <person name="Magnuson J.K."/>
            <person name="Chen J."/>
            <person name="Drula E."/>
            <person name="Henrissat B."/>
            <person name="Wiebenga A."/>
            <person name="Lubbers R.J."/>
            <person name="Gomes A.C."/>
            <person name="Makela M.R."/>
            <person name="Stajich J."/>
            <person name="Grigoriev I.V."/>
            <person name="Mortensen U.H."/>
            <person name="De Vries R.P."/>
            <person name="Baker S.E."/>
            <person name="Andersen M.R."/>
        </authorList>
    </citation>
    <scope>NUCLEOTIDE SEQUENCE [LARGE SCALE GENOMIC DNA]</scope>
    <source>
        <strain evidence="5 6">CBS 123904</strain>
    </source>
</reference>